<feature type="region of interest" description="Disordered" evidence="2">
    <location>
        <begin position="668"/>
        <end position="749"/>
    </location>
</feature>
<dbReference type="EMBL" id="LAPZ01000002">
    <property type="protein sequence ID" value="OSY89033.1"/>
    <property type="molecule type" value="Genomic_DNA"/>
</dbReference>
<keyword evidence="1" id="KW-0175">Coiled coil</keyword>
<comment type="caution">
    <text evidence="4">The sequence shown here is derived from an EMBL/GenBank/DDBJ whole genome shotgun (WGS) entry which is preliminary data.</text>
</comment>
<keyword evidence="5" id="KW-1185">Reference proteome</keyword>
<proteinExistence type="predicted"/>
<dbReference type="OrthoDB" id="9812498at2"/>
<organism evidence="4 5">
    <name type="scientific">Tenacibaculum holothuriorum</name>
    <dbReference type="NCBI Taxonomy" id="1635173"/>
    <lineage>
        <taxon>Bacteria</taxon>
        <taxon>Pseudomonadati</taxon>
        <taxon>Bacteroidota</taxon>
        <taxon>Flavobacteriia</taxon>
        <taxon>Flavobacteriales</taxon>
        <taxon>Flavobacteriaceae</taxon>
        <taxon>Tenacibaculum</taxon>
    </lineage>
</organism>
<feature type="coiled-coil region" evidence="1">
    <location>
        <begin position="1014"/>
        <end position="1056"/>
    </location>
</feature>
<dbReference type="Proteomes" id="UP000194221">
    <property type="component" value="Unassembled WGS sequence"/>
</dbReference>
<feature type="compositionally biased region" description="Low complexity" evidence="2">
    <location>
        <begin position="923"/>
        <end position="941"/>
    </location>
</feature>
<feature type="region of interest" description="Disordered" evidence="2">
    <location>
        <begin position="923"/>
        <end position="961"/>
    </location>
</feature>
<dbReference type="RefSeq" id="WP_086029851.1">
    <property type="nucleotide sequence ID" value="NZ_LAPZ01000002.1"/>
</dbReference>
<reference evidence="4 5" key="1">
    <citation type="submission" date="2015-03" db="EMBL/GenBank/DDBJ databases">
        <title>Genome sequence of Tenacibaculum sp. S2-2, isolated from intestinal microbiota of sea cucumber, Apostichopus japonicas.</title>
        <authorList>
            <person name="Shao Z."/>
            <person name="Wang L."/>
            <person name="Li X."/>
        </authorList>
    </citation>
    <scope>NUCLEOTIDE SEQUENCE [LARGE SCALE GENOMIC DNA]</scope>
    <source>
        <strain evidence="4 5">S2-2</strain>
    </source>
</reference>
<gene>
    <name evidence="4" type="ORF">WH52_05070</name>
</gene>
<feature type="region of interest" description="Disordered" evidence="2">
    <location>
        <begin position="889"/>
        <end position="908"/>
    </location>
</feature>
<dbReference type="InParanoid" id="A0A1Y2PEX3"/>
<evidence type="ECO:0008006" key="6">
    <source>
        <dbReference type="Google" id="ProtNLM"/>
    </source>
</evidence>
<evidence type="ECO:0000256" key="3">
    <source>
        <dbReference type="SAM" id="Phobius"/>
    </source>
</evidence>
<keyword evidence="3" id="KW-0472">Membrane</keyword>
<evidence type="ECO:0000256" key="2">
    <source>
        <dbReference type="SAM" id="MobiDB-lite"/>
    </source>
</evidence>
<evidence type="ECO:0000313" key="5">
    <source>
        <dbReference type="Proteomes" id="UP000194221"/>
    </source>
</evidence>
<feature type="transmembrane region" description="Helical" evidence="3">
    <location>
        <begin position="57"/>
        <end position="79"/>
    </location>
</feature>
<evidence type="ECO:0000313" key="4">
    <source>
        <dbReference type="EMBL" id="OSY89033.1"/>
    </source>
</evidence>
<feature type="compositionally biased region" description="Basic and acidic residues" evidence="2">
    <location>
        <begin position="713"/>
        <end position="727"/>
    </location>
</feature>
<evidence type="ECO:0000256" key="1">
    <source>
        <dbReference type="SAM" id="Coils"/>
    </source>
</evidence>
<name>A0A1Y2PEX3_9FLAO</name>
<keyword evidence="3" id="KW-1133">Transmembrane helix</keyword>
<protein>
    <recommendedName>
        <fullName evidence="6">Glutamyl-tRNA synthetase</fullName>
    </recommendedName>
</protein>
<accession>A0A1Y2PEX3</accession>
<dbReference type="STRING" id="1635173.WH52_05070"/>
<keyword evidence="3" id="KW-0812">Transmembrane</keyword>
<dbReference type="AlphaFoldDB" id="A0A1Y2PEX3"/>
<dbReference type="InterPro" id="IPR012683">
    <property type="entry name" value="CHP02302_TM"/>
</dbReference>
<dbReference type="Pfam" id="PF13779">
    <property type="entry name" value="DUF4175"/>
    <property type="match status" value="1"/>
</dbReference>
<feature type="compositionally biased region" description="Basic and acidic residues" evidence="2">
    <location>
        <begin position="668"/>
        <end position="701"/>
    </location>
</feature>
<feature type="transmembrane region" description="Helical" evidence="3">
    <location>
        <begin position="26"/>
        <end position="51"/>
    </location>
</feature>
<sequence>MSIFTTIENKLLGFTKKYYLNKLIKGSILFISLGILYLFITLFIEHFLWLTPNYRTLLFWIFILVELLLLFRFICFPLFQLFGLQKGISKEEASKIIGNHFPEVKDKLTNILQLKNSSEQSDLLLASIEQKSKELQPIPFKKAIDFNVNKKYLKYTLIPLLVWGISLFTGVQSKLSNSLERIVNHKTAYTPPAPFSLLITNDKLDVILGNSITIYIEAKGEVIPEEAKILFDDQEYYMQNEGRGLFSYTFNDVRKPITFSTIANKVASPSYQINVIKTPSIKNIEMFLQYPVYTRRKNEVLKSSGNTIVPQGTLIKWTIKTTDTDSVNFNSNQKKEIFKQENNNQFSYSKRIQNPTSYTISTSNKSLKDYENLQFSIDVIKDENPSISVKSNIDSISRGPVQFAGQISDDYGFQKLELVYYDQNTPELQKTHVLGINKENIQTFFYQFPDGIELEKGTNYELFFRVFDNDRVNGNKKAESKKFSYRKKTEQEVEEELLNEQKDYIENLENSIEKQQQNKKVLEKFQFDIQNKKNVNWNDQKKIQNLIKRQKQYEQMMHRQTDKLKENLTEKKEATKELQEQKDELKKRLEELKKLEKQQKLLEELNKLAEKLNKEDLLKKAKELAQQNKQKEQSLERILEMTKRFYVEQKATQISENLKKLAEKQQKLAEKNSSKEEQKNINKEFNKTKKDLESLKKDNENLKTPMELPSMENSKKETQKELNKAEENLGNQQQSAAKKNQKKAAQKMQEMSQKMKNSMQMMSANMEQENIEGLRQIVKNLITYSFDQEKLMNRFESSDASHPDFGSNLKKQYQLKTYFEHIDDSLFVISTKVPKISSKIQEHLGNAHYNIDQSLENFADNKFRNGTKNQQYVLTAVNTLAHMLSNTLDAMQNPKPGSGKGKGKGESFSLPDIIQKQSELLKKMQQGLKQQQGNNGKQQQGNKKDGEKGKNGKKGSNGEEQMNGELFEIFKQQSELKQQLEDALKQGGTKSGDGKKALKRMEDLENEILEKGFNRETINRMQQLNYELLKLEKATFEQNKDKKRKANTNLKEYQKENPKQLQFKKLFYQQTEILNRQSLPLRQNYKKKVQEYFNTSKSQ</sequence>